<dbReference type="RefSeq" id="WP_156103875.1">
    <property type="nucleotide sequence ID" value="NZ_CCCS020000035.1"/>
</dbReference>
<sequence>MSEPTVTLYNVAPFSLWKDSKSHARGITGRECGICGRLVREPFKHVAVVIDGGAQWASVKDADTADPGYMGEFPIGPDCHKKYRLTNEKE</sequence>
<reference evidence="1" key="1">
    <citation type="submission" date="2014-03" db="EMBL/GenBank/DDBJ databases">
        <authorList>
            <person name="Genoscope - CEA"/>
        </authorList>
    </citation>
    <scope>NUCLEOTIDE SEQUENCE [LARGE SCALE GENOMIC DNA]</scope>
    <source>
        <strain evidence="1">CF27</strain>
    </source>
</reference>
<evidence type="ECO:0000313" key="1">
    <source>
        <dbReference type="EMBL" id="CDQ10565.1"/>
    </source>
</evidence>
<proteinExistence type="predicted"/>
<protein>
    <submittedName>
        <fullName evidence="1">Uncharacterized protein</fullName>
    </submittedName>
</protein>
<gene>
    <name evidence="1" type="ORF">AFERRI_400346</name>
</gene>
<dbReference type="EMBL" id="CCCS020000035">
    <property type="protein sequence ID" value="CDQ10565.1"/>
    <property type="molecule type" value="Genomic_DNA"/>
</dbReference>
<accession>A0A060UQ71</accession>
<organism evidence="1">
    <name type="scientific">Acidithiobacillus ferrivorans</name>
    <dbReference type="NCBI Taxonomy" id="160808"/>
    <lineage>
        <taxon>Bacteria</taxon>
        <taxon>Pseudomonadati</taxon>
        <taxon>Pseudomonadota</taxon>
        <taxon>Acidithiobacillia</taxon>
        <taxon>Acidithiobacillales</taxon>
        <taxon>Acidithiobacillaceae</taxon>
        <taxon>Acidithiobacillus</taxon>
    </lineage>
</organism>
<comment type="caution">
    <text evidence="1">The sequence shown here is derived from an EMBL/GenBank/DDBJ whole genome shotgun (WGS) entry which is preliminary data.</text>
</comment>
<name>A0A060UQ71_9PROT</name>
<dbReference type="AlphaFoldDB" id="A0A060UQ71"/>
<reference evidence="1" key="2">
    <citation type="submission" date="2014-07" db="EMBL/GenBank/DDBJ databases">
        <title>Initial genome analysis of the psychrotolerant acidophile Acidithiobacillus ferrivorans CF27: insights into iron and sulfur oxidation pathways and into biofilm formation.</title>
        <authorList>
            <person name="Talla E."/>
            <person name="Hedrich S."/>
            <person name="Mangenot S."/>
            <person name="Ji B."/>
            <person name="Johnson D.B."/>
            <person name="Barbe V."/>
            <person name="Bonnefoy V."/>
        </authorList>
    </citation>
    <scope>NUCLEOTIDE SEQUENCE [LARGE SCALE GENOMIC DNA]</scope>
    <source>
        <strain evidence="1">CF27</strain>
    </source>
</reference>